<name>A0A2K3LCQ2_TRIPR</name>
<protein>
    <submittedName>
        <fullName evidence="2">Uncharacterized protein</fullName>
    </submittedName>
</protein>
<evidence type="ECO:0000313" key="3">
    <source>
        <dbReference type="Proteomes" id="UP000236291"/>
    </source>
</evidence>
<dbReference type="Proteomes" id="UP000236291">
    <property type="component" value="Unassembled WGS sequence"/>
</dbReference>
<organism evidence="2 3">
    <name type="scientific">Trifolium pratense</name>
    <name type="common">Red clover</name>
    <dbReference type="NCBI Taxonomy" id="57577"/>
    <lineage>
        <taxon>Eukaryota</taxon>
        <taxon>Viridiplantae</taxon>
        <taxon>Streptophyta</taxon>
        <taxon>Embryophyta</taxon>
        <taxon>Tracheophyta</taxon>
        <taxon>Spermatophyta</taxon>
        <taxon>Magnoliopsida</taxon>
        <taxon>eudicotyledons</taxon>
        <taxon>Gunneridae</taxon>
        <taxon>Pentapetalae</taxon>
        <taxon>rosids</taxon>
        <taxon>fabids</taxon>
        <taxon>Fabales</taxon>
        <taxon>Fabaceae</taxon>
        <taxon>Papilionoideae</taxon>
        <taxon>50 kb inversion clade</taxon>
        <taxon>NPAAA clade</taxon>
        <taxon>Hologalegina</taxon>
        <taxon>IRL clade</taxon>
        <taxon>Trifolieae</taxon>
        <taxon>Trifolium</taxon>
    </lineage>
</organism>
<gene>
    <name evidence="2" type="ORF">L195_g032251</name>
</gene>
<evidence type="ECO:0000313" key="2">
    <source>
        <dbReference type="EMBL" id="PNX76306.1"/>
    </source>
</evidence>
<sequence>MVLSKKKLKQKLRTELTLNQINAESNPPSSSSNSLKHHINSSINKPILSKREKLRKIRPLQQPNENEGTKNNEIGIEGLEKNNIKKRKRNDVDVVANEVVVVKDTNKSVKKNDGDVVVANEVVVKRVKQRVKPRWIREDEVTEKINEIGTEGLEKMKIRKRKRVKPNDGDVVANEVVAVKDTVKVISKSMKKKEQQKKKNMQKKNRKKNKAAEENGKTVEASSKIAEENGSNHQEELPQSNGLANTNITASLSQNNCGLSNFCYAVAVCPNAASYSVKKMVMLLQKFMLEEFPTIQVRMTFEVILKAVAPSLKLIA</sequence>
<proteinExistence type="predicted"/>
<dbReference type="AlphaFoldDB" id="A0A2K3LCQ2"/>
<dbReference type="EMBL" id="ASHM01030421">
    <property type="protein sequence ID" value="PNX76306.1"/>
    <property type="molecule type" value="Genomic_DNA"/>
</dbReference>
<evidence type="ECO:0000256" key="1">
    <source>
        <dbReference type="SAM" id="MobiDB-lite"/>
    </source>
</evidence>
<feature type="region of interest" description="Disordered" evidence="1">
    <location>
        <begin position="20"/>
        <end position="52"/>
    </location>
</feature>
<feature type="region of interest" description="Disordered" evidence="1">
    <location>
        <begin position="187"/>
        <end position="222"/>
    </location>
</feature>
<reference evidence="2 3" key="2">
    <citation type="journal article" date="2017" name="Front. Plant Sci.">
        <title>Gene Classification and Mining of Molecular Markers Useful in Red Clover (Trifolium pratense) Breeding.</title>
        <authorList>
            <person name="Istvanek J."/>
            <person name="Dluhosova J."/>
            <person name="Dluhos P."/>
            <person name="Patkova L."/>
            <person name="Nedelnik J."/>
            <person name="Repkova J."/>
        </authorList>
    </citation>
    <scope>NUCLEOTIDE SEQUENCE [LARGE SCALE GENOMIC DNA]</scope>
    <source>
        <strain evidence="3">cv. Tatra</strain>
        <tissue evidence="2">Young leaves</tissue>
    </source>
</reference>
<accession>A0A2K3LCQ2</accession>
<comment type="caution">
    <text evidence="2">The sequence shown here is derived from an EMBL/GenBank/DDBJ whole genome shotgun (WGS) entry which is preliminary data.</text>
</comment>
<feature type="compositionally biased region" description="Low complexity" evidence="1">
    <location>
        <begin position="25"/>
        <end position="44"/>
    </location>
</feature>
<dbReference type="ExpressionAtlas" id="A0A2K3LCQ2">
    <property type="expression patterns" value="baseline"/>
</dbReference>
<feature type="compositionally biased region" description="Basic residues" evidence="1">
    <location>
        <begin position="189"/>
        <end position="209"/>
    </location>
</feature>
<reference evidence="2 3" key="1">
    <citation type="journal article" date="2014" name="Am. J. Bot.">
        <title>Genome assembly and annotation for red clover (Trifolium pratense; Fabaceae).</title>
        <authorList>
            <person name="Istvanek J."/>
            <person name="Jaros M."/>
            <person name="Krenek A."/>
            <person name="Repkova J."/>
        </authorList>
    </citation>
    <scope>NUCLEOTIDE SEQUENCE [LARGE SCALE GENOMIC DNA]</scope>
    <source>
        <strain evidence="3">cv. Tatra</strain>
        <tissue evidence="2">Young leaves</tissue>
    </source>
</reference>